<feature type="transmembrane region" description="Helical" evidence="1">
    <location>
        <begin position="68"/>
        <end position="89"/>
    </location>
</feature>
<dbReference type="EMBL" id="JBBPHU010000016">
    <property type="protein sequence ID" value="KAK7509780.1"/>
    <property type="molecule type" value="Genomic_DNA"/>
</dbReference>
<sequence>MAMCTWRDYPHLFFFNLKPRYVAGWVVVLVCLSFCLSLLCIRLTRTHAKRSEAQSFSTCWPRRRQMELVLFSVICLSLRLSVVFRVPIYMSTCPANSRSPFILLGFLALSCIFVPIGLVSALLFLSTYLFCVTLCGCFLLGFLLACLSLCVAVLSHALL</sequence>
<proteinExistence type="predicted"/>
<organism evidence="2 3">
    <name type="scientific">Phyllosticta citriasiana</name>
    <dbReference type="NCBI Taxonomy" id="595635"/>
    <lineage>
        <taxon>Eukaryota</taxon>
        <taxon>Fungi</taxon>
        <taxon>Dikarya</taxon>
        <taxon>Ascomycota</taxon>
        <taxon>Pezizomycotina</taxon>
        <taxon>Dothideomycetes</taxon>
        <taxon>Dothideomycetes incertae sedis</taxon>
        <taxon>Botryosphaeriales</taxon>
        <taxon>Phyllostictaceae</taxon>
        <taxon>Phyllosticta</taxon>
    </lineage>
</organism>
<name>A0ABR1K9C7_9PEZI</name>
<feature type="transmembrane region" description="Helical" evidence="1">
    <location>
        <begin position="20"/>
        <end position="41"/>
    </location>
</feature>
<evidence type="ECO:0000256" key="1">
    <source>
        <dbReference type="SAM" id="Phobius"/>
    </source>
</evidence>
<gene>
    <name evidence="2" type="ORF">IWZ03DRAFT_88670</name>
</gene>
<feature type="transmembrane region" description="Helical" evidence="1">
    <location>
        <begin position="101"/>
        <end position="125"/>
    </location>
</feature>
<comment type="caution">
    <text evidence="2">The sequence shown here is derived from an EMBL/GenBank/DDBJ whole genome shotgun (WGS) entry which is preliminary data.</text>
</comment>
<evidence type="ECO:0000313" key="2">
    <source>
        <dbReference type="EMBL" id="KAK7509780.1"/>
    </source>
</evidence>
<evidence type="ECO:0000313" key="3">
    <source>
        <dbReference type="Proteomes" id="UP001363622"/>
    </source>
</evidence>
<keyword evidence="1" id="KW-0812">Transmembrane</keyword>
<reference evidence="2 3" key="1">
    <citation type="submission" date="2024-04" db="EMBL/GenBank/DDBJ databases">
        <title>Phyllosticta paracitricarpa is synonymous to the EU quarantine fungus P. citricarpa based on phylogenomic analyses.</title>
        <authorList>
            <consortium name="Lawrence Berkeley National Laboratory"/>
            <person name="Van Ingen-Buijs V.A."/>
            <person name="Van Westerhoven A.C."/>
            <person name="Haridas S."/>
            <person name="Skiadas P."/>
            <person name="Martin F."/>
            <person name="Groenewald J.Z."/>
            <person name="Crous P.W."/>
            <person name="Seidl M.F."/>
        </authorList>
    </citation>
    <scope>NUCLEOTIDE SEQUENCE [LARGE SCALE GENOMIC DNA]</scope>
    <source>
        <strain evidence="2 3">CBS 123371</strain>
    </source>
</reference>
<protein>
    <recommendedName>
        <fullName evidence="4">Transmembrane protein</fullName>
    </recommendedName>
</protein>
<keyword evidence="1" id="KW-1133">Transmembrane helix</keyword>
<feature type="transmembrane region" description="Helical" evidence="1">
    <location>
        <begin position="137"/>
        <end position="158"/>
    </location>
</feature>
<keyword evidence="1" id="KW-0472">Membrane</keyword>
<keyword evidence="3" id="KW-1185">Reference proteome</keyword>
<dbReference type="Proteomes" id="UP001363622">
    <property type="component" value="Unassembled WGS sequence"/>
</dbReference>
<accession>A0ABR1K9C7</accession>
<evidence type="ECO:0008006" key="4">
    <source>
        <dbReference type="Google" id="ProtNLM"/>
    </source>
</evidence>